<feature type="transmembrane region" description="Helical" evidence="2">
    <location>
        <begin position="1330"/>
        <end position="1354"/>
    </location>
</feature>
<evidence type="ECO:0000256" key="3">
    <source>
        <dbReference type="SAM" id="SignalP"/>
    </source>
</evidence>
<gene>
    <name evidence="5" type="ORF">SteCoe_22987</name>
</gene>
<feature type="domain" description="EGF-like" evidence="4">
    <location>
        <begin position="791"/>
        <end position="835"/>
    </location>
</feature>
<feature type="chain" id="PRO_5013000628" description="EGF-like domain-containing protein" evidence="3">
    <location>
        <begin position="23"/>
        <end position="1533"/>
    </location>
</feature>
<keyword evidence="6" id="KW-1185">Reference proteome</keyword>
<reference evidence="5 6" key="1">
    <citation type="submission" date="2016-11" db="EMBL/GenBank/DDBJ databases">
        <title>The macronuclear genome of Stentor coeruleus: a giant cell with tiny introns.</title>
        <authorList>
            <person name="Slabodnick M."/>
            <person name="Ruby J.G."/>
            <person name="Reiff S.B."/>
            <person name="Swart E.C."/>
            <person name="Gosai S."/>
            <person name="Prabakaran S."/>
            <person name="Witkowska E."/>
            <person name="Larue G.E."/>
            <person name="Fisher S."/>
            <person name="Freeman R.M."/>
            <person name="Gunawardena J."/>
            <person name="Chu W."/>
            <person name="Stover N.A."/>
            <person name="Gregory B.D."/>
            <person name="Nowacki M."/>
            <person name="Derisi J."/>
            <person name="Roy S.W."/>
            <person name="Marshall W.F."/>
            <person name="Sood P."/>
        </authorList>
    </citation>
    <scope>NUCLEOTIDE SEQUENCE [LARGE SCALE GENOMIC DNA]</scope>
    <source>
        <strain evidence="5">WM001</strain>
    </source>
</reference>
<dbReference type="SUPFAM" id="SSF49899">
    <property type="entry name" value="Concanavalin A-like lectins/glucanases"/>
    <property type="match status" value="1"/>
</dbReference>
<feature type="transmembrane region" description="Helical" evidence="2">
    <location>
        <begin position="1244"/>
        <end position="1268"/>
    </location>
</feature>
<feature type="transmembrane region" description="Helical" evidence="2">
    <location>
        <begin position="1289"/>
        <end position="1310"/>
    </location>
</feature>
<feature type="domain" description="EGF-like" evidence="4">
    <location>
        <begin position="642"/>
        <end position="686"/>
    </location>
</feature>
<keyword evidence="1" id="KW-1015">Disulfide bond</keyword>
<dbReference type="SMART" id="SM00261">
    <property type="entry name" value="FU"/>
    <property type="match status" value="12"/>
</dbReference>
<feature type="transmembrane region" description="Helical" evidence="2">
    <location>
        <begin position="1412"/>
        <end position="1431"/>
    </location>
</feature>
<feature type="domain" description="EGF-like" evidence="4">
    <location>
        <begin position="446"/>
        <end position="490"/>
    </location>
</feature>
<keyword evidence="2" id="KW-0472">Membrane</keyword>
<feature type="transmembrane region" description="Helical" evidence="2">
    <location>
        <begin position="1443"/>
        <end position="1463"/>
    </location>
</feature>
<dbReference type="SUPFAM" id="SSF57184">
    <property type="entry name" value="Growth factor receptor domain"/>
    <property type="match status" value="5"/>
</dbReference>
<feature type="domain" description="EGF-like" evidence="4">
    <location>
        <begin position="694"/>
        <end position="737"/>
    </location>
</feature>
<feature type="domain" description="EGF-like" evidence="4">
    <location>
        <begin position="883"/>
        <end position="926"/>
    </location>
</feature>
<evidence type="ECO:0000313" key="5">
    <source>
        <dbReference type="EMBL" id="OMJ77428.1"/>
    </source>
</evidence>
<evidence type="ECO:0000313" key="6">
    <source>
        <dbReference type="Proteomes" id="UP000187209"/>
    </source>
</evidence>
<dbReference type="InterPro" id="IPR009030">
    <property type="entry name" value="Growth_fac_rcpt_cys_sf"/>
</dbReference>
<dbReference type="SMART" id="SM00181">
    <property type="entry name" value="EGF"/>
    <property type="match status" value="11"/>
</dbReference>
<evidence type="ECO:0000256" key="1">
    <source>
        <dbReference type="ARBA" id="ARBA00023157"/>
    </source>
</evidence>
<dbReference type="Gene3D" id="2.60.120.200">
    <property type="match status" value="1"/>
</dbReference>
<proteinExistence type="predicted"/>
<feature type="domain" description="EGF-like" evidence="4">
    <location>
        <begin position="399"/>
        <end position="441"/>
    </location>
</feature>
<evidence type="ECO:0000256" key="2">
    <source>
        <dbReference type="SAM" id="Phobius"/>
    </source>
</evidence>
<keyword evidence="2" id="KW-0812">Transmembrane</keyword>
<feature type="domain" description="EGF-like" evidence="4">
    <location>
        <begin position="593"/>
        <end position="637"/>
    </location>
</feature>
<feature type="signal peptide" evidence="3">
    <location>
        <begin position="1"/>
        <end position="22"/>
    </location>
</feature>
<dbReference type="InterPro" id="IPR013320">
    <property type="entry name" value="ConA-like_dom_sf"/>
</dbReference>
<feature type="transmembrane region" description="Helical" evidence="2">
    <location>
        <begin position="1475"/>
        <end position="1496"/>
    </location>
</feature>
<keyword evidence="2" id="KW-1133">Transmembrane helix</keyword>
<comment type="caution">
    <text evidence="5">The sequence shown here is derived from an EMBL/GenBank/DDBJ whole genome shotgun (WGS) entry which is preliminary data.</text>
</comment>
<dbReference type="InterPro" id="IPR006212">
    <property type="entry name" value="Furin_repeat"/>
</dbReference>
<keyword evidence="3" id="KW-0732">Signal</keyword>
<evidence type="ECO:0000259" key="4">
    <source>
        <dbReference type="SMART" id="SM00181"/>
    </source>
</evidence>
<dbReference type="PANTHER" id="PTHR15332">
    <property type="entry name" value="PROPROTEIN CONVERTASE SUBTILISIN_KEXIN TYPE 5-LIKE"/>
    <property type="match status" value="1"/>
</dbReference>
<dbReference type="InterPro" id="IPR000742">
    <property type="entry name" value="EGF"/>
</dbReference>
<feature type="domain" description="EGF-like" evidence="4">
    <location>
        <begin position="498"/>
        <end position="539"/>
    </location>
</feature>
<feature type="domain" description="EGF-like" evidence="4">
    <location>
        <begin position="547"/>
        <end position="588"/>
    </location>
</feature>
<dbReference type="EMBL" id="MPUH01000576">
    <property type="protein sequence ID" value="OMJ77428.1"/>
    <property type="molecule type" value="Genomic_DNA"/>
</dbReference>
<dbReference type="OrthoDB" id="300641at2759"/>
<dbReference type="PANTHER" id="PTHR15332:SF175">
    <property type="entry name" value="PROPROTEIN CONVERTASE SUBTILISIN_KEXIN TYPE 5-LIKE"/>
    <property type="match status" value="1"/>
</dbReference>
<feature type="domain" description="EGF-like" evidence="4">
    <location>
        <begin position="1002"/>
        <end position="1039"/>
    </location>
</feature>
<name>A0A1R2BKW3_9CILI</name>
<sequence length="1533" mass="167599">MIPTLLLILVAESSVLVEYRFADNFGQVFHDYSGNNYHAVNGDSYLTTSKDTTPTDRGAYFDQVGADIITLPSNDKVSTQLNLPSTFTIMLWANSYDDWDYFILYRKNSDGSNYFYLKRIDTNNILACKIKSGTYTSTETKSAIESYKESIFYLDFWNLITLIISGTTVKANTNGINRITITISSTANEWIEGTNSYSMTIGHTDTSVKSMEAVLWKFTIFDTEVSDSDYYGGSYTPGNCLVASCPSSCNPSIKIGTNYYCMSVNKQSTQLGTGTSCSSTCTNSNVGCFTSASNCLTCSCSYYSCIISGSSTVCWCPTDAVSTSTGCTCNNGGTYDGISTCVCYTDCSACTVALLCTSCIASNASPTTTIGYKCNDKYYNTTALTTSGACLSCYSHCATCSQANICLACIANNASPTASQGCACDNKYYLSGDLTSSNACSACHIHCATCNQASICLTCISANASPTSIGCACNNKYYLNGDLISSNACNACHSHCITCNQANICLACIAANASPTSIGCACDNKYYLTGDLTSSNACTACHSHCAECDQGSKCLTCIAQYANPSTIGCECKIKYYLSTSLTDINGCVSCNSQCASCIQADTCSTCITVNAEPNSIGCSCKSKYYLSGSLESIDGCTLCYDHCATCNQADICQECITINAEVASVGCQCKSGYYLAGALTEIDGCSQCYNQCKTCEKSDVCLTCITDNASPSPSSYGCVCNSMYYLSGALTAVNGCSPCHSHCLSCVEANKCIDCKALNSSPSIIGCSCNPNTYSSNTLDKIDGCTLCHEHCASCNETDICITCIYNNTVPSIIGCTCNEGFYLSGILNSSSSCLSCHSDCYTCEEADKCLLCIDENSIPDTIGCTCINGYYISSIDPLRCSACLDQCKTCTNSFNCTSCKISNAIIVSGSCQCPDNSIEINNSCVCNDGFFLIKESNNENVCLECNKKCKTCCYNGNNSYCLSCFNSTDILTDTGDCISACLNGYYDENGICKVCPELCNSCNSIECFSCVLNADLTNVDRKKCYCKEGFKQSNNNCLEDYFEAVISVDNNNKIKVEFEEEIKVDLSVEDILVSIQNVQKFSYSVSKNDFKTFYVTLNFFEDVYEGTIVNVTLIDYPIFSKNGKVLKDYAYIVKINYYLVTSKMIAAMANSTSTASKFVITSSITMAIMTNPSAVWILLNTIQMVQYMLLSDNQIPEGLETFISGFGNFDNFIPNPFLYIFDLNSTSMPCMQVKDFGYSTSVFFINIGISIAQFCIILSFLPLLYILSKFDLGKISLKINKLLSNYKYSFFLRFWSQAYLDIGIAAIIQLRSVIIIKEITIPGYGHFNYFSAALCAILFIVTPLCFIIASYLFRSDIFSEENEEFISKWGCYYFEFKNNKGFMSCQYYFIYFLRRLGFSLSQIYLNSYPHIQGGLNILGSLIQTGYLFYFRPFKERSILLSNMIGEICVTVTMGLVYSLMFIKSLKTVAYIEKSTIFVILSGMVIEIIISIYITLESFATLLKNVIKSKKLASLKSARVNAETKYTLENDLK</sequence>
<protein>
    <recommendedName>
        <fullName evidence="4">EGF-like domain-containing protein</fullName>
    </recommendedName>
</protein>
<organism evidence="5 6">
    <name type="scientific">Stentor coeruleus</name>
    <dbReference type="NCBI Taxonomy" id="5963"/>
    <lineage>
        <taxon>Eukaryota</taxon>
        <taxon>Sar</taxon>
        <taxon>Alveolata</taxon>
        <taxon>Ciliophora</taxon>
        <taxon>Postciliodesmatophora</taxon>
        <taxon>Heterotrichea</taxon>
        <taxon>Heterotrichida</taxon>
        <taxon>Stentoridae</taxon>
        <taxon>Stentor</taxon>
    </lineage>
</organism>
<accession>A0A1R2BKW3</accession>
<dbReference type="Gene3D" id="2.10.220.10">
    <property type="entry name" value="Hormone Receptor, Insulin-like Growth Factor Receptor 1, Chain A, domain 2"/>
    <property type="match status" value="2"/>
</dbReference>
<feature type="domain" description="EGF-like" evidence="4">
    <location>
        <begin position="843"/>
        <end position="882"/>
    </location>
</feature>
<dbReference type="Proteomes" id="UP000187209">
    <property type="component" value="Unassembled WGS sequence"/>
</dbReference>